<name>A0A6G8F1V3_9PROT</name>
<sequence>MKKIATLVMFTFLAMTGYYVGAAVAQSYGTAAQSAAEVAAQDKDNAGNGVLIMEEYDAVVTPAVLTPAEAAKAADNKNKNMDNSPVNAAGLNPSDNSVIVGESVSETEIAD</sequence>
<accession>A0A6G8F1V3</accession>
<keyword evidence="2" id="KW-0732">Signal</keyword>
<evidence type="ECO:0000256" key="2">
    <source>
        <dbReference type="SAM" id="SignalP"/>
    </source>
</evidence>
<reference evidence="3" key="1">
    <citation type="journal article" date="2020" name="J. ISSAAS">
        <title>Lactobacilli and other gastrointestinal microbiota of Peromyscus leucopus, reservoir host for agents of Lyme disease and other zoonoses in North America.</title>
        <authorList>
            <person name="Milovic A."/>
            <person name="Bassam K."/>
            <person name="Shao H."/>
            <person name="Chatzistamou I."/>
            <person name="Tufts D.M."/>
            <person name="Diuk-Wasser M."/>
            <person name="Barbour A.G."/>
        </authorList>
    </citation>
    <scope>NUCLEOTIDE SEQUENCE</scope>
    <source>
        <strain evidence="3">LL90</strain>
    </source>
</reference>
<protein>
    <submittedName>
        <fullName evidence="3">Uncharacterized protein</fullName>
    </submittedName>
</protein>
<feature type="region of interest" description="Disordered" evidence="1">
    <location>
        <begin position="72"/>
        <end position="111"/>
    </location>
</feature>
<proteinExistence type="predicted"/>
<evidence type="ECO:0000313" key="3">
    <source>
        <dbReference type="EMBL" id="QIM10305.1"/>
    </source>
</evidence>
<evidence type="ECO:0000256" key="1">
    <source>
        <dbReference type="SAM" id="MobiDB-lite"/>
    </source>
</evidence>
<dbReference type="AlphaFoldDB" id="A0A6G8F1V3"/>
<organism evidence="3">
    <name type="scientific">uncultured Alphaproteobacteria bacterium</name>
    <dbReference type="NCBI Taxonomy" id="91750"/>
    <lineage>
        <taxon>Bacteria</taxon>
        <taxon>Pseudomonadati</taxon>
        <taxon>Pseudomonadota</taxon>
        <taxon>Alphaproteobacteria</taxon>
        <taxon>environmental samples</taxon>
    </lineage>
</organism>
<feature type="signal peptide" evidence="2">
    <location>
        <begin position="1"/>
        <end position="22"/>
    </location>
</feature>
<feature type="chain" id="PRO_5026042016" evidence="2">
    <location>
        <begin position="23"/>
        <end position="111"/>
    </location>
</feature>
<dbReference type="EMBL" id="MN990728">
    <property type="protein sequence ID" value="QIM10305.1"/>
    <property type="molecule type" value="Genomic_DNA"/>
</dbReference>
<gene>
    <name evidence="3" type="ORF">PlAlph_0590</name>
</gene>